<dbReference type="GO" id="GO:0022857">
    <property type="term" value="F:transmembrane transporter activity"/>
    <property type="evidence" value="ECO:0007669"/>
    <property type="project" value="InterPro"/>
</dbReference>
<feature type="region of interest" description="Disordered" evidence="6">
    <location>
        <begin position="1"/>
        <end position="51"/>
    </location>
</feature>
<dbReference type="STRING" id="1658172.A0A1B7NRL6"/>
<feature type="compositionally biased region" description="Low complexity" evidence="6">
    <location>
        <begin position="31"/>
        <end position="42"/>
    </location>
</feature>
<dbReference type="SUPFAM" id="SSF103473">
    <property type="entry name" value="MFS general substrate transporter"/>
    <property type="match status" value="1"/>
</dbReference>
<keyword evidence="10" id="KW-1185">Reference proteome</keyword>
<evidence type="ECO:0000313" key="10">
    <source>
        <dbReference type="Proteomes" id="UP000091918"/>
    </source>
</evidence>
<dbReference type="GO" id="GO:0005886">
    <property type="term" value="C:plasma membrane"/>
    <property type="evidence" value="ECO:0007669"/>
    <property type="project" value="TreeGrafter"/>
</dbReference>
<sequence>MADGIRLNEGDNTPSQGTTSVQDAATPNDAGPSSGSGVSPPSNYNANPQSNDAEEGMLELQQAPSTLTTPAVHSVFTPSQRRYLVASISLAAFFSPLSANIYLPALNTLARELGVSISMMNLTVTSYMVFQGVAPMFMGDLADTAGRRPAVLLCFIIYIAANIGLASQSNYVVLLVLRCVQATGSSPTIALAAGVVADIATSAQRGTYMGWVSAGALLGPAIGPVAGGLLAQFLGWRAIFWFLVIFGAAFLVQFAVLFPETGRNIVGNGSYPPQKWNISVITYLKTRKTTRKTTDDATNTTPDTAREEGGGGAEAPKKPSFASQTPSNLSPSSAKRTHASSS</sequence>
<feature type="transmembrane region" description="Helical" evidence="7">
    <location>
        <begin position="150"/>
        <end position="167"/>
    </location>
</feature>
<protein>
    <recommendedName>
        <fullName evidence="8">Major facilitator superfamily (MFS) profile domain-containing protein</fullName>
    </recommendedName>
</protein>
<feature type="domain" description="Major facilitator superfamily (MFS) profile" evidence="8">
    <location>
        <begin position="84"/>
        <end position="342"/>
    </location>
</feature>
<feature type="transmembrane region" description="Helical" evidence="7">
    <location>
        <begin position="208"/>
        <end position="233"/>
    </location>
</feature>
<dbReference type="Proteomes" id="UP000091918">
    <property type="component" value="Unassembled WGS sequence"/>
</dbReference>
<evidence type="ECO:0000256" key="6">
    <source>
        <dbReference type="SAM" id="MobiDB-lite"/>
    </source>
</evidence>
<feature type="transmembrane region" description="Helical" evidence="7">
    <location>
        <begin position="239"/>
        <end position="258"/>
    </location>
</feature>
<evidence type="ECO:0000256" key="1">
    <source>
        <dbReference type="ARBA" id="ARBA00004141"/>
    </source>
</evidence>
<evidence type="ECO:0000256" key="3">
    <source>
        <dbReference type="ARBA" id="ARBA00022692"/>
    </source>
</evidence>
<dbReference type="InterPro" id="IPR020846">
    <property type="entry name" value="MFS_dom"/>
</dbReference>
<dbReference type="PANTHER" id="PTHR23502">
    <property type="entry name" value="MAJOR FACILITATOR SUPERFAMILY"/>
    <property type="match status" value="1"/>
</dbReference>
<gene>
    <name evidence="9" type="ORF">ACJ72_06248</name>
</gene>
<evidence type="ECO:0000256" key="7">
    <source>
        <dbReference type="SAM" id="Phobius"/>
    </source>
</evidence>
<accession>A0A1B7NRL6</accession>
<evidence type="ECO:0000256" key="5">
    <source>
        <dbReference type="ARBA" id="ARBA00023136"/>
    </source>
</evidence>
<feature type="transmembrane region" description="Helical" evidence="7">
    <location>
        <begin position="115"/>
        <end position="138"/>
    </location>
</feature>
<dbReference type="InterPro" id="IPR011701">
    <property type="entry name" value="MFS"/>
</dbReference>
<dbReference type="Pfam" id="PF07690">
    <property type="entry name" value="MFS_1"/>
    <property type="match status" value="1"/>
</dbReference>
<feature type="compositionally biased region" description="Polar residues" evidence="6">
    <location>
        <begin position="321"/>
        <end position="334"/>
    </location>
</feature>
<keyword evidence="3 7" id="KW-0812">Transmembrane</keyword>
<dbReference type="PANTHER" id="PTHR23502:SF51">
    <property type="entry name" value="QUINIDINE RESISTANCE PROTEIN 1-RELATED"/>
    <property type="match status" value="1"/>
</dbReference>
<feature type="transmembrane region" description="Helical" evidence="7">
    <location>
        <begin position="83"/>
        <end position="103"/>
    </location>
</feature>
<dbReference type="InterPro" id="IPR036259">
    <property type="entry name" value="MFS_trans_sf"/>
</dbReference>
<feature type="region of interest" description="Disordered" evidence="6">
    <location>
        <begin position="290"/>
        <end position="342"/>
    </location>
</feature>
<dbReference type="PROSITE" id="PS50850">
    <property type="entry name" value="MFS"/>
    <property type="match status" value="1"/>
</dbReference>
<dbReference type="PRINTS" id="PR01036">
    <property type="entry name" value="TCRTETB"/>
</dbReference>
<proteinExistence type="predicted"/>
<keyword evidence="2" id="KW-0813">Transport</keyword>
<evidence type="ECO:0000256" key="4">
    <source>
        <dbReference type="ARBA" id="ARBA00022989"/>
    </source>
</evidence>
<keyword evidence="4 7" id="KW-1133">Transmembrane helix</keyword>
<evidence type="ECO:0000259" key="8">
    <source>
        <dbReference type="PROSITE" id="PS50850"/>
    </source>
</evidence>
<evidence type="ECO:0000313" key="9">
    <source>
        <dbReference type="EMBL" id="OAX79429.1"/>
    </source>
</evidence>
<comment type="caution">
    <text evidence="9">The sequence shown here is derived from an EMBL/GenBank/DDBJ whole genome shotgun (WGS) entry which is preliminary data.</text>
</comment>
<dbReference type="EMBL" id="LGUA01001023">
    <property type="protein sequence ID" value="OAX79429.1"/>
    <property type="molecule type" value="Genomic_DNA"/>
</dbReference>
<dbReference type="AlphaFoldDB" id="A0A1B7NRL6"/>
<reference evidence="9 10" key="1">
    <citation type="submission" date="2015-07" db="EMBL/GenBank/DDBJ databases">
        <title>Emmonsia species relationships and genome sequence.</title>
        <authorList>
            <person name="Cuomo C.A."/>
            <person name="Schwartz I.S."/>
            <person name="Kenyon C."/>
            <person name="de Hoog G.S."/>
            <person name="Govender N.P."/>
            <person name="Botha A."/>
            <person name="Moreno L."/>
            <person name="de Vries M."/>
            <person name="Munoz J.F."/>
            <person name="Stielow J.B."/>
        </authorList>
    </citation>
    <scope>NUCLEOTIDE SEQUENCE [LARGE SCALE GENOMIC DNA]</scope>
    <source>
        <strain evidence="9 10">CBS 136260</strain>
    </source>
</reference>
<dbReference type="Gene3D" id="1.20.1720.10">
    <property type="entry name" value="Multidrug resistance protein D"/>
    <property type="match status" value="1"/>
</dbReference>
<evidence type="ECO:0000256" key="2">
    <source>
        <dbReference type="ARBA" id="ARBA00022448"/>
    </source>
</evidence>
<keyword evidence="5 7" id="KW-0472">Membrane</keyword>
<name>A0A1B7NRL6_9EURO</name>
<dbReference type="OrthoDB" id="440553at2759"/>
<comment type="subcellular location">
    <subcellularLocation>
        <location evidence="1">Membrane</location>
        <topology evidence="1">Multi-pass membrane protein</topology>
    </subcellularLocation>
</comment>
<feature type="transmembrane region" description="Helical" evidence="7">
    <location>
        <begin position="173"/>
        <end position="196"/>
    </location>
</feature>
<organism evidence="9 10">
    <name type="scientific">Emergomyces africanus</name>
    <dbReference type="NCBI Taxonomy" id="1955775"/>
    <lineage>
        <taxon>Eukaryota</taxon>
        <taxon>Fungi</taxon>
        <taxon>Dikarya</taxon>
        <taxon>Ascomycota</taxon>
        <taxon>Pezizomycotina</taxon>
        <taxon>Eurotiomycetes</taxon>
        <taxon>Eurotiomycetidae</taxon>
        <taxon>Onygenales</taxon>
        <taxon>Ajellomycetaceae</taxon>
        <taxon>Emergomyces</taxon>
    </lineage>
</organism>
<dbReference type="FunFam" id="1.20.1720.10:FF:000009">
    <property type="entry name" value="MFS multidrug transporter"/>
    <property type="match status" value="1"/>
</dbReference>
<feature type="compositionally biased region" description="Polar residues" evidence="6">
    <location>
        <begin position="10"/>
        <end position="25"/>
    </location>
</feature>